<dbReference type="Pfam" id="PF00440">
    <property type="entry name" value="TetR_N"/>
    <property type="match status" value="1"/>
</dbReference>
<dbReference type="RefSeq" id="WP_252931241.1">
    <property type="nucleotide sequence ID" value="NZ_JAEUWV010000004.1"/>
</dbReference>
<dbReference type="PANTHER" id="PTHR30055:SF234">
    <property type="entry name" value="HTH-TYPE TRANSCRIPTIONAL REGULATOR BETI"/>
    <property type="match status" value="1"/>
</dbReference>
<gene>
    <name evidence="6" type="ORF">JMN37_05160</name>
</gene>
<evidence type="ECO:0000256" key="4">
    <source>
        <dbReference type="PROSITE-ProRule" id="PRU00335"/>
    </source>
</evidence>
<dbReference type="PANTHER" id="PTHR30055">
    <property type="entry name" value="HTH-TYPE TRANSCRIPTIONAL REGULATOR RUTR"/>
    <property type="match status" value="1"/>
</dbReference>
<dbReference type="GO" id="GO:0003700">
    <property type="term" value="F:DNA-binding transcription factor activity"/>
    <property type="evidence" value="ECO:0007669"/>
    <property type="project" value="TreeGrafter"/>
</dbReference>
<dbReference type="AlphaFoldDB" id="A0AAW5HSB6"/>
<sequence length="188" mass="20809">MRADARQKREQLIRAAVENFRTRPNSEVTLGEIAEHAGVGIATLYRHFPTRADLRQACALEFIDVLDAKLGDTLAKFDSAPEEQWRAFIWACADSGIGMLVAAPADEPPHALEPTVRQRRDEFFAHAQELLDLAAAHGLVDPALTPSEIAAELIVVTRPMSANLRNLFPDVKARLVNHLLLAWRVDAS</sequence>
<evidence type="ECO:0000313" key="7">
    <source>
        <dbReference type="Proteomes" id="UP001205920"/>
    </source>
</evidence>
<dbReference type="SUPFAM" id="SSF46689">
    <property type="entry name" value="Homeodomain-like"/>
    <property type="match status" value="1"/>
</dbReference>
<dbReference type="InterPro" id="IPR036271">
    <property type="entry name" value="Tet_transcr_reg_TetR-rel_C_sf"/>
</dbReference>
<dbReference type="Proteomes" id="UP001205920">
    <property type="component" value="Unassembled WGS sequence"/>
</dbReference>
<dbReference type="InterPro" id="IPR050109">
    <property type="entry name" value="HTH-type_TetR-like_transc_reg"/>
</dbReference>
<dbReference type="PROSITE" id="PS50977">
    <property type="entry name" value="HTH_TETR_2"/>
    <property type="match status" value="1"/>
</dbReference>
<evidence type="ECO:0000313" key="6">
    <source>
        <dbReference type="EMBL" id="MCO6394369.1"/>
    </source>
</evidence>
<keyword evidence="2 4" id="KW-0238">DNA-binding</keyword>
<feature type="domain" description="HTH tetR-type" evidence="5">
    <location>
        <begin position="6"/>
        <end position="66"/>
    </location>
</feature>
<protein>
    <submittedName>
        <fullName evidence="6">TetR/AcrR family transcriptional regulator</fullName>
    </submittedName>
</protein>
<evidence type="ECO:0000256" key="1">
    <source>
        <dbReference type="ARBA" id="ARBA00023015"/>
    </source>
</evidence>
<evidence type="ECO:0000259" key="5">
    <source>
        <dbReference type="PROSITE" id="PS50977"/>
    </source>
</evidence>
<feature type="DNA-binding region" description="H-T-H motif" evidence="4">
    <location>
        <begin position="29"/>
        <end position="48"/>
    </location>
</feature>
<evidence type="ECO:0000256" key="3">
    <source>
        <dbReference type="ARBA" id="ARBA00023163"/>
    </source>
</evidence>
<dbReference type="EMBL" id="JAEUWV010000004">
    <property type="protein sequence ID" value="MCO6394369.1"/>
    <property type="molecule type" value="Genomic_DNA"/>
</dbReference>
<organism evidence="6 7">
    <name type="scientific">Corynebacterium lipophilum</name>
    <dbReference type="NCBI Taxonomy" id="2804918"/>
    <lineage>
        <taxon>Bacteria</taxon>
        <taxon>Bacillati</taxon>
        <taxon>Actinomycetota</taxon>
        <taxon>Actinomycetes</taxon>
        <taxon>Mycobacteriales</taxon>
        <taxon>Corynebacteriaceae</taxon>
        <taxon>Corynebacterium</taxon>
    </lineage>
</organism>
<dbReference type="SUPFAM" id="SSF48498">
    <property type="entry name" value="Tetracyclin repressor-like, C-terminal domain"/>
    <property type="match status" value="1"/>
</dbReference>
<evidence type="ECO:0000256" key="2">
    <source>
        <dbReference type="ARBA" id="ARBA00023125"/>
    </source>
</evidence>
<dbReference type="GO" id="GO:0000976">
    <property type="term" value="F:transcription cis-regulatory region binding"/>
    <property type="evidence" value="ECO:0007669"/>
    <property type="project" value="TreeGrafter"/>
</dbReference>
<name>A0AAW5HSB6_9CORY</name>
<keyword evidence="7" id="KW-1185">Reference proteome</keyword>
<keyword evidence="1" id="KW-0805">Transcription regulation</keyword>
<accession>A0AAW5HSB6</accession>
<dbReference type="Gene3D" id="1.10.357.10">
    <property type="entry name" value="Tetracycline Repressor, domain 2"/>
    <property type="match status" value="1"/>
</dbReference>
<proteinExistence type="predicted"/>
<reference evidence="6 7" key="1">
    <citation type="submission" date="2021-01" db="EMBL/GenBank/DDBJ databases">
        <title>Identification and Characterization of Corynebacterium sp.</title>
        <authorList>
            <person name="Luo Q."/>
            <person name="Qu P."/>
            <person name="Chen Q."/>
        </authorList>
    </citation>
    <scope>NUCLEOTIDE SEQUENCE [LARGE SCALE GENOMIC DNA]</scope>
    <source>
        <strain evidence="6 7">MC-18</strain>
    </source>
</reference>
<dbReference type="InterPro" id="IPR001647">
    <property type="entry name" value="HTH_TetR"/>
</dbReference>
<comment type="caution">
    <text evidence="6">The sequence shown here is derived from an EMBL/GenBank/DDBJ whole genome shotgun (WGS) entry which is preliminary data.</text>
</comment>
<keyword evidence="3" id="KW-0804">Transcription</keyword>
<dbReference type="InterPro" id="IPR009057">
    <property type="entry name" value="Homeodomain-like_sf"/>
</dbReference>